<dbReference type="PROSITE" id="PS50179">
    <property type="entry name" value="VHS"/>
    <property type="match status" value="1"/>
</dbReference>
<dbReference type="InterPro" id="IPR038425">
    <property type="entry name" value="GAT_sf"/>
</dbReference>
<dbReference type="GO" id="GO:0043130">
    <property type="term" value="F:ubiquitin binding"/>
    <property type="evidence" value="ECO:0007669"/>
    <property type="project" value="InterPro"/>
</dbReference>
<dbReference type="OrthoDB" id="2018246at2759"/>
<dbReference type="Proteomes" id="UP000440578">
    <property type="component" value="Unassembled WGS sequence"/>
</dbReference>
<dbReference type="SMART" id="SM00288">
    <property type="entry name" value="VHS"/>
    <property type="match status" value="1"/>
</dbReference>
<dbReference type="GO" id="GO:0007165">
    <property type="term" value="P:signal transduction"/>
    <property type="evidence" value="ECO:0007669"/>
    <property type="project" value="TreeGrafter"/>
</dbReference>
<keyword evidence="8" id="KW-1185">Reference proteome</keyword>
<dbReference type="Gene3D" id="1.20.58.160">
    <property type="match status" value="1"/>
</dbReference>
<proteinExistence type="predicted"/>
<comment type="caution">
    <text evidence="7">The sequence shown here is derived from an EMBL/GenBank/DDBJ whole genome shotgun (WGS) entry which is preliminary data.</text>
</comment>
<dbReference type="Gene3D" id="1.25.40.90">
    <property type="match status" value="1"/>
</dbReference>
<feature type="region of interest" description="Disordered" evidence="3">
    <location>
        <begin position="297"/>
        <end position="326"/>
    </location>
</feature>
<evidence type="ECO:0000313" key="8">
    <source>
        <dbReference type="Proteomes" id="UP000440578"/>
    </source>
</evidence>
<evidence type="ECO:0000256" key="2">
    <source>
        <dbReference type="ARBA" id="ARBA00022927"/>
    </source>
</evidence>
<evidence type="ECO:0000313" key="7">
    <source>
        <dbReference type="EMBL" id="KAF0300366.1"/>
    </source>
</evidence>
<feature type="region of interest" description="Disordered" evidence="3">
    <location>
        <begin position="375"/>
        <end position="407"/>
    </location>
</feature>
<organism evidence="7 8">
    <name type="scientific">Amphibalanus amphitrite</name>
    <name type="common">Striped barnacle</name>
    <name type="synonym">Balanus amphitrite</name>
    <dbReference type="NCBI Taxonomy" id="1232801"/>
    <lineage>
        <taxon>Eukaryota</taxon>
        <taxon>Metazoa</taxon>
        <taxon>Ecdysozoa</taxon>
        <taxon>Arthropoda</taxon>
        <taxon>Crustacea</taxon>
        <taxon>Multicrustacea</taxon>
        <taxon>Cirripedia</taxon>
        <taxon>Thoracica</taxon>
        <taxon>Thoracicalcarea</taxon>
        <taxon>Balanomorpha</taxon>
        <taxon>Balanoidea</taxon>
        <taxon>Balanidae</taxon>
        <taxon>Amphibalaninae</taxon>
        <taxon>Amphibalanus</taxon>
    </lineage>
</organism>
<evidence type="ECO:0000256" key="1">
    <source>
        <dbReference type="ARBA" id="ARBA00022448"/>
    </source>
</evidence>
<dbReference type="Pfam" id="PF00790">
    <property type="entry name" value="VHS"/>
    <property type="match status" value="1"/>
</dbReference>
<feature type="domain" description="VHS" evidence="4">
    <location>
        <begin position="25"/>
        <end position="158"/>
    </location>
</feature>
<protein>
    <submittedName>
        <fullName evidence="7">TOM1-like protein 2</fullName>
    </submittedName>
</protein>
<evidence type="ECO:0000256" key="3">
    <source>
        <dbReference type="SAM" id="MobiDB-lite"/>
    </source>
</evidence>
<accession>A0A6A4VZL2</accession>
<dbReference type="GO" id="GO:0035091">
    <property type="term" value="F:phosphatidylinositol binding"/>
    <property type="evidence" value="ECO:0007669"/>
    <property type="project" value="InterPro"/>
</dbReference>
<dbReference type="Pfam" id="PF03127">
    <property type="entry name" value="GAT"/>
    <property type="match status" value="1"/>
</dbReference>
<name>A0A6A4VZL2_AMPAM</name>
<dbReference type="InterPro" id="IPR004152">
    <property type="entry name" value="GAT_dom"/>
</dbReference>
<feature type="compositionally biased region" description="Polar residues" evidence="3">
    <location>
        <begin position="189"/>
        <end position="203"/>
    </location>
</feature>
<keyword evidence="1" id="KW-0813">Transport</keyword>
<dbReference type="GO" id="GO:0016020">
    <property type="term" value="C:membrane"/>
    <property type="evidence" value="ECO:0007669"/>
    <property type="project" value="TreeGrafter"/>
</dbReference>
<feature type="region of interest" description="Disordered" evidence="3">
    <location>
        <begin position="163"/>
        <end position="203"/>
    </location>
</feature>
<dbReference type="GO" id="GO:0005768">
    <property type="term" value="C:endosome"/>
    <property type="evidence" value="ECO:0007669"/>
    <property type="project" value="TreeGrafter"/>
</dbReference>
<dbReference type="AlphaFoldDB" id="A0A6A4VZL2"/>
<dbReference type="EMBL" id="VIIS01001272">
    <property type="protein sequence ID" value="KAF0300366.1"/>
    <property type="molecule type" value="Genomic_DNA"/>
</dbReference>
<sequence length="440" mass="46279">MAATMANLFAGNPMATPVGHKIEEATDPSLASEDWTLNMEICDIINSSEEAAKDAARAIKKRLHHFSGKNYTAVMYTLTVLETCVKNCGRNFHHLICQKDYIQDLIKLIGPKNEPPLAVQEKVLGLVRSWAVTFRGQPDLNGVAAVYDELLAKGVQFPEGGDSAAAPIITPQRSTPAHAPAPAASPSAGQTHRSQPESQGSQPLDLTAEQADKLKKEIHVVDGNVHVLNEMLSTLKPSTASEDDLQLLKHLAETCRAMQQRLVALVGRVTRDDITAELLRLNDELNNAFIRYERFERGRSGNSGSPDRRPAAASPSSSGPPPAAAAAAVADGGALIDLGDDPETVSRQMEGLAVGGGGSTFQQVSRIPNVTGAEAAGGAAGVTPAQPSRTDGAAADNIGGDEARDGMLTNSEFDRFLAERAAAADSGAGPGAASSQQRNQ</sequence>
<dbReference type="EMBL" id="VIIS01001416">
    <property type="protein sequence ID" value="KAF0298690.1"/>
    <property type="molecule type" value="Genomic_DNA"/>
</dbReference>
<dbReference type="SUPFAM" id="SSF48464">
    <property type="entry name" value="ENTH/VHS domain"/>
    <property type="match status" value="1"/>
</dbReference>
<evidence type="ECO:0000259" key="5">
    <source>
        <dbReference type="PROSITE" id="PS50909"/>
    </source>
</evidence>
<dbReference type="PANTHER" id="PTHR13856">
    <property type="entry name" value="VHS DOMAIN CONTAINING PROTEIN FAMILY"/>
    <property type="match status" value="1"/>
</dbReference>
<reference evidence="7 8" key="1">
    <citation type="submission" date="2019-07" db="EMBL/GenBank/DDBJ databases">
        <title>Draft genome assembly of a fouling barnacle, Amphibalanus amphitrite (Darwin, 1854): The first reference genome for Thecostraca.</title>
        <authorList>
            <person name="Kim W."/>
        </authorList>
    </citation>
    <scope>NUCLEOTIDE SEQUENCE [LARGE SCALE GENOMIC DNA]</scope>
    <source>
        <strain evidence="7">SNU_AA5</strain>
        <tissue evidence="7">Soma without cirri and trophi</tissue>
    </source>
</reference>
<evidence type="ECO:0000313" key="6">
    <source>
        <dbReference type="EMBL" id="KAF0298690.1"/>
    </source>
</evidence>
<feature type="domain" description="GAT" evidence="5">
    <location>
        <begin position="209"/>
        <end position="297"/>
    </location>
</feature>
<dbReference type="CDD" id="cd03565">
    <property type="entry name" value="VHS_Tom1_like"/>
    <property type="match status" value="1"/>
</dbReference>
<dbReference type="CDD" id="cd14233">
    <property type="entry name" value="GAT_TOM1_like"/>
    <property type="match status" value="1"/>
</dbReference>
<feature type="region of interest" description="Disordered" evidence="3">
    <location>
        <begin position="420"/>
        <end position="440"/>
    </location>
</feature>
<dbReference type="SUPFAM" id="SSF89009">
    <property type="entry name" value="GAT-like domain"/>
    <property type="match status" value="1"/>
</dbReference>
<dbReference type="GO" id="GO:0030276">
    <property type="term" value="F:clathrin binding"/>
    <property type="evidence" value="ECO:0007669"/>
    <property type="project" value="TreeGrafter"/>
</dbReference>
<evidence type="ECO:0000259" key="4">
    <source>
        <dbReference type="PROSITE" id="PS50179"/>
    </source>
</evidence>
<feature type="compositionally biased region" description="Low complexity" evidence="3">
    <location>
        <begin position="176"/>
        <end position="188"/>
    </location>
</feature>
<gene>
    <name evidence="7" type="primary">ogfod3_1</name>
    <name evidence="6" type="synonym">ogfod3_2</name>
    <name evidence="6" type="ORF">FJT64_003962</name>
    <name evidence="7" type="ORF">FJT64_027122</name>
</gene>
<dbReference type="InterPro" id="IPR002014">
    <property type="entry name" value="VHS_dom"/>
</dbReference>
<dbReference type="InterPro" id="IPR008942">
    <property type="entry name" value="ENTH_VHS"/>
</dbReference>
<feature type="compositionally biased region" description="Low complexity" evidence="3">
    <location>
        <begin position="421"/>
        <end position="440"/>
    </location>
</feature>
<keyword evidence="2" id="KW-0653">Protein transport</keyword>
<dbReference type="PROSITE" id="PS50909">
    <property type="entry name" value="GAT"/>
    <property type="match status" value="1"/>
</dbReference>
<dbReference type="PANTHER" id="PTHR13856:SF137">
    <property type="entry name" value="GH05942P"/>
    <property type="match status" value="1"/>
</dbReference>
<dbReference type="GO" id="GO:0015031">
    <property type="term" value="P:protein transport"/>
    <property type="evidence" value="ECO:0007669"/>
    <property type="project" value="UniProtKB-KW"/>
</dbReference>